<evidence type="ECO:0000313" key="3">
    <source>
        <dbReference type="Proteomes" id="UP001642484"/>
    </source>
</evidence>
<evidence type="ECO:0000313" key="2">
    <source>
        <dbReference type="EMBL" id="CAK9083983.1"/>
    </source>
</evidence>
<dbReference type="InterPro" id="IPR010736">
    <property type="entry name" value="SHIPPO-rpt"/>
</dbReference>
<organism evidence="2 3">
    <name type="scientific">Durusdinium trenchii</name>
    <dbReference type="NCBI Taxonomy" id="1381693"/>
    <lineage>
        <taxon>Eukaryota</taxon>
        <taxon>Sar</taxon>
        <taxon>Alveolata</taxon>
        <taxon>Dinophyceae</taxon>
        <taxon>Suessiales</taxon>
        <taxon>Symbiodiniaceae</taxon>
        <taxon>Durusdinium</taxon>
    </lineage>
</organism>
<feature type="region of interest" description="Disordered" evidence="1">
    <location>
        <begin position="262"/>
        <end position="289"/>
    </location>
</feature>
<protein>
    <submittedName>
        <fullName evidence="2">Uncharacterized protein</fullName>
    </submittedName>
</protein>
<accession>A0ABP0Q6X0</accession>
<name>A0ABP0Q6X0_9DINO</name>
<dbReference type="Pfam" id="PF07004">
    <property type="entry name" value="SHIPPO-rpt"/>
    <property type="match status" value="3"/>
</dbReference>
<keyword evidence="3" id="KW-1185">Reference proteome</keyword>
<proteinExistence type="predicted"/>
<comment type="caution">
    <text evidence="2">The sequence shown here is derived from an EMBL/GenBank/DDBJ whole genome shotgun (WGS) entry which is preliminary data.</text>
</comment>
<dbReference type="EMBL" id="CAXAMN010024137">
    <property type="protein sequence ID" value="CAK9083983.1"/>
    <property type="molecule type" value="Genomic_DNA"/>
</dbReference>
<feature type="compositionally biased region" description="Low complexity" evidence="1">
    <location>
        <begin position="139"/>
        <end position="150"/>
    </location>
</feature>
<sequence>MPLPLRGPGFPDAPRPKVNYRAVGRGTGGVCKKRIPTFIKDVDPPTPSSVPTKYQTVLYGRNRERHGFASQAPRFAPGRASATPGPGCYAAEPEPAELELGALVSEVPMRGKGPFASRTPRLPHTSKIHGYVPPGPGTYGATTGSSASPRAASPSACFVLPGAGNPAKYCAEPEPGPGSYLGTDVVVPSGRSAATAVFGSSPRKTMHGQESDRPGPGQYDQVDAEERMRSTQRPSQKRLVHEPLDTETAQLRRGTELLKTLDASPRGTRHDASPRPAEPSGAECGAVPGPGQYDIPRLEVVRGTGSKGLSSFHMGKSHHPRTWRGPAPGPTDYAAPVEGHLGRAKPPLSTMVSRSARFGTPRCRAPGPAYYEVKVERPNSFHLNMENTWVA</sequence>
<dbReference type="Proteomes" id="UP001642484">
    <property type="component" value="Unassembled WGS sequence"/>
</dbReference>
<evidence type="ECO:0000256" key="1">
    <source>
        <dbReference type="SAM" id="MobiDB-lite"/>
    </source>
</evidence>
<feature type="region of interest" description="Disordered" evidence="1">
    <location>
        <begin position="308"/>
        <end position="328"/>
    </location>
</feature>
<reference evidence="2 3" key="1">
    <citation type="submission" date="2024-02" db="EMBL/GenBank/DDBJ databases">
        <authorList>
            <person name="Chen Y."/>
            <person name="Shah S."/>
            <person name="Dougan E. K."/>
            <person name="Thang M."/>
            <person name="Chan C."/>
        </authorList>
    </citation>
    <scope>NUCLEOTIDE SEQUENCE [LARGE SCALE GENOMIC DNA]</scope>
</reference>
<feature type="region of interest" description="Disordered" evidence="1">
    <location>
        <begin position="196"/>
        <end position="239"/>
    </location>
</feature>
<gene>
    <name evidence="2" type="ORF">CCMP2556_LOCUS40896</name>
</gene>
<feature type="region of interest" description="Disordered" evidence="1">
    <location>
        <begin position="115"/>
        <end position="150"/>
    </location>
</feature>